<name>A0ABT3DNK3_9BACI</name>
<dbReference type="PANTHER" id="PTHR33777:SF1">
    <property type="entry name" value="UPF0045 PROTEIN ECM15"/>
    <property type="match status" value="1"/>
</dbReference>
<dbReference type="InterPro" id="IPR051614">
    <property type="entry name" value="UPF0045_domain"/>
</dbReference>
<organism evidence="3 4">
    <name type="scientific">Metabacillus halosaccharovorans</name>
    <dbReference type="NCBI Taxonomy" id="930124"/>
    <lineage>
        <taxon>Bacteria</taxon>
        <taxon>Bacillati</taxon>
        <taxon>Bacillota</taxon>
        <taxon>Bacilli</taxon>
        <taxon>Bacillales</taxon>
        <taxon>Bacillaceae</taxon>
        <taxon>Metabacillus</taxon>
    </lineage>
</organism>
<dbReference type="InterPro" id="IPR029756">
    <property type="entry name" value="MTH1187/YkoF-like"/>
</dbReference>
<dbReference type="InterPro" id="IPR002767">
    <property type="entry name" value="Thiamine_BP"/>
</dbReference>
<evidence type="ECO:0000313" key="4">
    <source>
        <dbReference type="Proteomes" id="UP001526147"/>
    </source>
</evidence>
<accession>A0ABT3DNK3</accession>
<keyword evidence="4" id="KW-1185">Reference proteome</keyword>
<gene>
    <name evidence="3" type="ORF">OIH86_23485</name>
</gene>
<sequence>MPLLEISIIPIGTNSTSFSSEVTSVVKKIEEKGLTYKLTPTSTVIEGEIDQLWDIARDMHQKAFSVGPDRIVTNISIDHRTDKQMDMKHQVDTVEKDLE</sequence>
<dbReference type="Pfam" id="PF01910">
    <property type="entry name" value="Thiamine_BP"/>
    <property type="match status" value="1"/>
</dbReference>
<dbReference type="NCBIfam" id="TIGR00106">
    <property type="entry name" value="MTH1187 family thiamine-binding protein"/>
    <property type="match status" value="1"/>
</dbReference>
<dbReference type="SUPFAM" id="SSF89957">
    <property type="entry name" value="MTH1187/YkoF-like"/>
    <property type="match status" value="1"/>
</dbReference>
<dbReference type="Gene3D" id="3.30.70.930">
    <property type="match status" value="1"/>
</dbReference>
<comment type="similarity">
    <text evidence="1">Belongs to the UPF0045 family.</text>
</comment>
<proteinExistence type="inferred from homology"/>
<protein>
    <submittedName>
        <fullName evidence="3">MTH1187 family thiamine-binding protein</fullName>
    </submittedName>
</protein>
<dbReference type="EMBL" id="JAOYEY010000051">
    <property type="protein sequence ID" value="MCV9888619.1"/>
    <property type="molecule type" value="Genomic_DNA"/>
</dbReference>
<dbReference type="PANTHER" id="PTHR33777">
    <property type="entry name" value="UPF0045 PROTEIN ECM15"/>
    <property type="match status" value="1"/>
</dbReference>
<evidence type="ECO:0000256" key="1">
    <source>
        <dbReference type="ARBA" id="ARBA00010272"/>
    </source>
</evidence>
<reference evidence="3 4" key="1">
    <citation type="submission" date="2022-10" db="EMBL/GenBank/DDBJ databases">
        <title>Draft genome assembly of moderately radiation resistant bacterium Metabacillus halosaccharovorans.</title>
        <authorList>
            <person name="Pal S."/>
            <person name="Gopinathan A."/>
        </authorList>
    </citation>
    <scope>NUCLEOTIDE SEQUENCE [LARGE SCALE GENOMIC DNA]</scope>
    <source>
        <strain evidence="3 4">VITHBRA001</strain>
    </source>
</reference>
<feature type="domain" description="Thiamine-binding protein" evidence="2">
    <location>
        <begin position="5"/>
        <end position="95"/>
    </location>
</feature>
<dbReference type="Proteomes" id="UP001526147">
    <property type="component" value="Unassembled WGS sequence"/>
</dbReference>
<evidence type="ECO:0000313" key="3">
    <source>
        <dbReference type="EMBL" id="MCV9888619.1"/>
    </source>
</evidence>
<dbReference type="RefSeq" id="WP_226527164.1">
    <property type="nucleotide sequence ID" value="NZ_JAOYEY010000051.1"/>
</dbReference>
<comment type="caution">
    <text evidence="3">The sequence shown here is derived from an EMBL/GenBank/DDBJ whole genome shotgun (WGS) entry which is preliminary data.</text>
</comment>
<evidence type="ECO:0000259" key="2">
    <source>
        <dbReference type="Pfam" id="PF01910"/>
    </source>
</evidence>